<protein>
    <submittedName>
        <fullName evidence="5">GntR family transcriptional regulator</fullName>
    </submittedName>
</protein>
<keyword evidence="3" id="KW-0804">Transcription</keyword>
<dbReference type="InterPro" id="IPR000524">
    <property type="entry name" value="Tscrpt_reg_HTH_GntR"/>
</dbReference>
<reference evidence="5" key="1">
    <citation type="submission" date="2023-02" db="EMBL/GenBank/DDBJ databases">
        <title>Description and genomic characterization of Salipiger bruguierae sp. nov., isolated from the sediment of mangrove plant Bruguiera sexangula.</title>
        <authorList>
            <person name="Long M."/>
        </authorList>
    </citation>
    <scope>NUCLEOTIDE SEQUENCE</scope>
    <source>
        <strain evidence="5">H15</strain>
    </source>
</reference>
<dbReference type="Gene3D" id="1.20.120.530">
    <property type="entry name" value="GntR ligand-binding domain-like"/>
    <property type="match status" value="1"/>
</dbReference>
<dbReference type="PRINTS" id="PR00035">
    <property type="entry name" value="HTHGNTR"/>
</dbReference>
<dbReference type="GO" id="GO:0043565">
    <property type="term" value="F:sequence-specific DNA binding"/>
    <property type="evidence" value="ECO:0007669"/>
    <property type="project" value="InterPro"/>
</dbReference>
<evidence type="ECO:0000256" key="1">
    <source>
        <dbReference type="ARBA" id="ARBA00023015"/>
    </source>
</evidence>
<keyword evidence="1" id="KW-0805">Transcription regulation</keyword>
<keyword evidence="2" id="KW-0238">DNA-binding</keyword>
<sequence length="234" mass="26051">MRSATHLNPVSAGTPHTEGAYQRLLEEISTGRIEPGSRITETELAERLQMSRTPVREALRRLEAEGLVTHKPRVGVVVRQLSYPELMELYEMRWVIEGTAARLAARAASDVEIEELAAINDEMAANAGDGAALYALNRQFHTTLIAAARNRYLVKSVRSIELTLQILGPSTLREMSRATEAIEEHARVVEALRARDGAGAEAAMRAHMEAAQRTRLRQLRKHGRLMESEELPEP</sequence>
<evidence type="ECO:0000256" key="3">
    <source>
        <dbReference type="ARBA" id="ARBA00023163"/>
    </source>
</evidence>
<dbReference type="InterPro" id="IPR011711">
    <property type="entry name" value="GntR_C"/>
</dbReference>
<dbReference type="AlphaFoldDB" id="A0AAU8AMI5"/>
<gene>
    <name evidence="5" type="ORF">PVT71_16065</name>
</gene>
<dbReference type="PANTHER" id="PTHR43537:SF49">
    <property type="entry name" value="TRANSCRIPTIONAL REGULATORY PROTEIN"/>
    <property type="match status" value="1"/>
</dbReference>
<dbReference type="CDD" id="cd07377">
    <property type="entry name" value="WHTH_GntR"/>
    <property type="match status" value="1"/>
</dbReference>
<evidence type="ECO:0000259" key="4">
    <source>
        <dbReference type="PROSITE" id="PS50949"/>
    </source>
</evidence>
<dbReference type="PRINTS" id="PR00033">
    <property type="entry name" value="HTHASNC"/>
</dbReference>
<dbReference type="EMBL" id="CP123385">
    <property type="protein sequence ID" value="XCC96208.1"/>
    <property type="molecule type" value="Genomic_DNA"/>
</dbReference>
<evidence type="ECO:0000313" key="5">
    <source>
        <dbReference type="EMBL" id="XCC96208.1"/>
    </source>
</evidence>
<accession>A0AAU8AMI5</accession>
<dbReference type="SMART" id="SM00895">
    <property type="entry name" value="FCD"/>
    <property type="match status" value="1"/>
</dbReference>
<dbReference type="Pfam" id="PF00392">
    <property type="entry name" value="GntR"/>
    <property type="match status" value="1"/>
</dbReference>
<dbReference type="SUPFAM" id="SSF48008">
    <property type="entry name" value="GntR ligand-binding domain-like"/>
    <property type="match status" value="1"/>
</dbReference>
<proteinExistence type="predicted"/>
<dbReference type="Pfam" id="PF07729">
    <property type="entry name" value="FCD"/>
    <property type="match status" value="1"/>
</dbReference>
<evidence type="ECO:0000256" key="2">
    <source>
        <dbReference type="ARBA" id="ARBA00023125"/>
    </source>
</evidence>
<dbReference type="RefSeq" id="WP_353475074.1">
    <property type="nucleotide sequence ID" value="NZ_CP123385.1"/>
</dbReference>
<dbReference type="InterPro" id="IPR000485">
    <property type="entry name" value="AsnC-type_HTH_dom"/>
</dbReference>
<dbReference type="InterPro" id="IPR008920">
    <property type="entry name" value="TF_FadR/GntR_C"/>
</dbReference>
<feature type="domain" description="HTH gntR-type" evidence="4">
    <location>
        <begin position="14"/>
        <end position="81"/>
    </location>
</feature>
<dbReference type="PANTHER" id="PTHR43537">
    <property type="entry name" value="TRANSCRIPTIONAL REGULATOR, GNTR FAMILY"/>
    <property type="match status" value="1"/>
</dbReference>
<dbReference type="GO" id="GO:0003700">
    <property type="term" value="F:DNA-binding transcription factor activity"/>
    <property type="evidence" value="ECO:0007669"/>
    <property type="project" value="InterPro"/>
</dbReference>
<organism evidence="5">
    <name type="scientific">Alloyangia sp. H15</name>
    <dbReference type="NCBI Taxonomy" id="3029062"/>
    <lineage>
        <taxon>Bacteria</taxon>
        <taxon>Pseudomonadati</taxon>
        <taxon>Pseudomonadota</taxon>
        <taxon>Alphaproteobacteria</taxon>
        <taxon>Rhodobacterales</taxon>
        <taxon>Roseobacteraceae</taxon>
        <taxon>Alloyangia</taxon>
    </lineage>
</organism>
<name>A0AAU8AMI5_9RHOB</name>
<dbReference type="SUPFAM" id="SSF46785">
    <property type="entry name" value="Winged helix' DNA-binding domain"/>
    <property type="match status" value="1"/>
</dbReference>
<dbReference type="PROSITE" id="PS50949">
    <property type="entry name" value="HTH_GNTR"/>
    <property type="match status" value="1"/>
</dbReference>
<dbReference type="Gene3D" id="1.10.10.10">
    <property type="entry name" value="Winged helix-like DNA-binding domain superfamily/Winged helix DNA-binding domain"/>
    <property type="match status" value="1"/>
</dbReference>
<dbReference type="InterPro" id="IPR036388">
    <property type="entry name" value="WH-like_DNA-bd_sf"/>
</dbReference>
<dbReference type="SMART" id="SM00345">
    <property type="entry name" value="HTH_GNTR"/>
    <property type="match status" value="1"/>
</dbReference>
<dbReference type="InterPro" id="IPR036390">
    <property type="entry name" value="WH_DNA-bd_sf"/>
</dbReference>